<gene>
    <name evidence="1" type="ORF">GPJ59_21635</name>
</gene>
<evidence type="ECO:0000313" key="1">
    <source>
        <dbReference type="EMBL" id="MBW5484411.1"/>
    </source>
</evidence>
<keyword evidence="2" id="KW-1185">Reference proteome</keyword>
<dbReference type="InterPro" id="IPR011990">
    <property type="entry name" value="TPR-like_helical_dom_sf"/>
</dbReference>
<dbReference type="Gene3D" id="1.25.40.10">
    <property type="entry name" value="Tetratricopeptide repeat domain"/>
    <property type="match status" value="1"/>
</dbReference>
<evidence type="ECO:0000313" key="2">
    <source>
        <dbReference type="Proteomes" id="UP000812013"/>
    </source>
</evidence>
<sequence length="240" mass="25526">GPVPPGPPPEFADRAAAMAWLATERANLTAAVAAAAGAGHPELAWRIAAQLWPLVVRQVHDGWEPALQHGLAAATALGDPDAESRLRSLLGWVLTENGQHHEALEHLRRAPELAVRAADPLGQVIALINWAAALEHVGDLPGAGERREEAARMAHALGHPHTEVLALYHLAAHCLTAGRPDEALLHGRRGLALAAEEQSDERRALLLDTCAKALRALGNEEEARHCRARAAALTAPDPTR</sequence>
<dbReference type="EMBL" id="WTFF01000162">
    <property type="protein sequence ID" value="MBW5484411.1"/>
    <property type="molecule type" value="Genomic_DNA"/>
</dbReference>
<dbReference type="SUPFAM" id="SSF48452">
    <property type="entry name" value="TPR-like"/>
    <property type="match status" value="1"/>
</dbReference>
<comment type="caution">
    <text evidence="1">The sequence shown here is derived from an EMBL/GenBank/DDBJ whole genome shotgun (WGS) entry which is preliminary data.</text>
</comment>
<proteinExistence type="predicted"/>
<reference evidence="1 2" key="1">
    <citation type="submission" date="2019-12" db="EMBL/GenBank/DDBJ databases">
        <title>Genome sequence of Streptomyces bambusae.</title>
        <authorList>
            <person name="Bansal K."/>
            <person name="Choksket S."/>
            <person name="Korpole S."/>
            <person name="Patil P.B."/>
        </authorList>
    </citation>
    <scope>NUCLEOTIDE SEQUENCE [LARGE SCALE GENOMIC DNA]</scope>
    <source>
        <strain evidence="1 2">SK60</strain>
    </source>
</reference>
<name>A0ABS6ZA14_9ACTN</name>
<feature type="non-terminal residue" evidence="1">
    <location>
        <position position="1"/>
    </location>
</feature>
<accession>A0ABS6ZA14</accession>
<dbReference type="Proteomes" id="UP000812013">
    <property type="component" value="Unassembled WGS sequence"/>
</dbReference>
<protein>
    <submittedName>
        <fullName evidence="1">AfsR family transcriptional regulator</fullName>
    </submittedName>
</protein>
<organism evidence="1 2">
    <name type="scientific">Streptomyces bambusae</name>
    <dbReference type="NCBI Taxonomy" id="1550616"/>
    <lineage>
        <taxon>Bacteria</taxon>
        <taxon>Bacillati</taxon>
        <taxon>Actinomycetota</taxon>
        <taxon>Actinomycetes</taxon>
        <taxon>Kitasatosporales</taxon>
        <taxon>Streptomycetaceae</taxon>
        <taxon>Streptomyces</taxon>
    </lineage>
</organism>